<sequence length="69" mass="7616">MSDIDRIELFRLMSDFTICRPEHCTAMPDHPELAGVDEGRPRIAWQVEGEAMTDHITGAPVPSVPRGGV</sequence>
<name>A0A238XBS5_9ACTN</name>
<organism evidence="1 2">
    <name type="scientific">Actinomadura mexicana</name>
    <dbReference type="NCBI Taxonomy" id="134959"/>
    <lineage>
        <taxon>Bacteria</taxon>
        <taxon>Bacillati</taxon>
        <taxon>Actinomycetota</taxon>
        <taxon>Actinomycetes</taxon>
        <taxon>Streptosporangiales</taxon>
        <taxon>Thermomonosporaceae</taxon>
        <taxon>Actinomadura</taxon>
    </lineage>
</organism>
<evidence type="ECO:0000313" key="1">
    <source>
        <dbReference type="EMBL" id="SNR56052.1"/>
    </source>
</evidence>
<evidence type="ECO:0000313" key="2">
    <source>
        <dbReference type="Proteomes" id="UP000198420"/>
    </source>
</evidence>
<proteinExistence type="predicted"/>
<keyword evidence="2" id="KW-1185">Reference proteome</keyword>
<accession>A0A238XBS5</accession>
<dbReference type="RefSeq" id="WP_089311805.1">
    <property type="nucleotide sequence ID" value="NZ_FZNP01000004.1"/>
</dbReference>
<gene>
    <name evidence="1" type="ORF">SAMN06265355_104153</name>
</gene>
<dbReference type="EMBL" id="FZNP01000004">
    <property type="protein sequence ID" value="SNR56052.1"/>
    <property type="molecule type" value="Genomic_DNA"/>
</dbReference>
<protein>
    <submittedName>
        <fullName evidence="1">Uncharacterized protein</fullName>
    </submittedName>
</protein>
<reference evidence="2" key="1">
    <citation type="submission" date="2017-06" db="EMBL/GenBank/DDBJ databases">
        <authorList>
            <person name="Varghese N."/>
            <person name="Submissions S."/>
        </authorList>
    </citation>
    <scope>NUCLEOTIDE SEQUENCE [LARGE SCALE GENOMIC DNA]</scope>
    <source>
        <strain evidence="2">DSM 44485</strain>
    </source>
</reference>
<dbReference type="AlphaFoldDB" id="A0A238XBS5"/>
<dbReference type="Proteomes" id="UP000198420">
    <property type="component" value="Unassembled WGS sequence"/>
</dbReference>